<proteinExistence type="predicted"/>
<accession>A0A852Z824</accession>
<reference evidence="1 2" key="1">
    <citation type="submission" date="2020-07" db="EMBL/GenBank/DDBJ databases">
        <title>Sequencing the genomes of 1000 actinobacteria strains.</title>
        <authorList>
            <person name="Klenk H.-P."/>
        </authorList>
    </citation>
    <scope>NUCLEOTIDE SEQUENCE [LARGE SCALE GENOMIC DNA]</scope>
    <source>
        <strain evidence="1 2">DSM 18448</strain>
    </source>
</reference>
<evidence type="ECO:0000313" key="2">
    <source>
        <dbReference type="Proteomes" id="UP000579605"/>
    </source>
</evidence>
<evidence type="ECO:0000313" key="1">
    <source>
        <dbReference type="EMBL" id="NYH88523.1"/>
    </source>
</evidence>
<dbReference type="RefSeq" id="WP_179786407.1">
    <property type="nucleotide sequence ID" value="NZ_BAAARR010000022.1"/>
</dbReference>
<dbReference type="AlphaFoldDB" id="A0A852Z824"/>
<keyword evidence="2" id="KW-1185">Reference proteome</keyword>
<sequence>MDDDQYAAARTHFRAADGSLVTLCAPGYDLTEPWSGSVRITTNRPYAGTPEGLDLRQLHLTRAGNYDHVLERVIDGHWSNVVQMQGGQCMIGHSDSADQGLAVWRGPWHEAATWLPDPKMPGSHVLRYFAGLGFHDSTDGLRVTATRPAVHTVGVLEVSKRVPGVGHLDIRQPALAHRLVPVWSGARVTTGEVWAEEVSPAEKSSNGSDKSGLPDMVVIHATPSTVTTLAGERDDKHLCDRRVEFLHRVTELCWAHESARTRESRKKASS</sequence>
<organism evidence="1 2">
    <name type="scientific">Actinopolymorpha rutila</name>
    <dbReference type="NCBI Taxonomy" id="446787"/>
    <lineage>
        <taxon>Bacteria</taxon>
        <taxon>Bacillati</taxon>
        <taxon>Actinomycetota</taxon>
        <taxon>Actinomycetes</taxon>
        <taxon>Propionibacteriales</taxon>
        <taxon>Actinopolymorphaceae</taxon>
        <taxon>Actinopolymorpha</taxon>
    </lineage>
</organism>
<dbReference type="EMBL" id="JACBZH010000001">
    <property type="protein sequence ID" value="NYH88523.1"/>
    <property type="molecule type" value="Genomic_DNA"/>
</dbReference>
<comment type="caution">
    <text evidence="1">The sequence shown here is derived from an EMBL/GenBank/DDBJ whole genome shotgun (WGS) entry which is preliminary data.</text>
</comment>
<protein>
    <submittedName>
        <fullName evidence="1">Uncharacterized protein</fullName>
    </submittedName>
</protein>
<gene>
    <name evidence="1" type="ORF">F4554_001161</name>
</gene>
<name>A0A852Z824_9ACTN</name>
<dbReference type="Proteomes" id="UP000579605">
    <property type="component" value="Unassembled WGS sequence"/>
</dbReference>